<evidence type="ECO:0000259" key="5">
    <source>
        <dbReference type="Pfam" id="PF23414"/>
    </source>
</evidence>
<dbReference type="InterPro" id="IPR055442">
    <property type="entry name" value="Beta-prop_EML-like_2nd"/>
</dbReference>
<feature type="repeat" description="WD" evidence="3">
    <location>
        <begin position="992"/>
        <end position="1033"/>
    </location>
</feature>
<dbReference type="InterPro" id="IPR020472">
    <property type="entry name" value="WD40_PAC1"/>
</dbReference>
<feature type="domain" description="Novel STAND NTPase 1" evidence="4">
    <location>
        <begin position="224"/>
        <end position="616"/>
    </location>
</feature>
<comment type="caution">
    <text evidence="6">The sequence shown here is derived from an EMBL/GenBank/DDBJ whole genome shotgun (WGS) entry which is preliminary data.</text>
</comment>
<keyword evidence="1 3" id="KW-0853">WD repeat</keyword>
<dbReference type="PROSITE" id="PS50294">
    <property type="entry name" value="WD_REPEATS_REGION"/>
    <property type="match status" value="14"/>
</dbReference>
<feature type="repeat" description="WD" evidence="3">
    <location>
        <begin position="1159"/>
        <end position="1200"/>
    </location>
</feature>
<reference evidence="6" key="1">
    <citation type="submission" date="2017-07" db="EMBL/GenBank/DDBJ databases">
        <title>The cable genome - Insights into the physiology and evolution of filamentous bacteria capable of sulfide oxidation via long distance electron transfer.</title>
        <authorList>
            <person name="Thorup C."/>
            <person name="Bjerg J.T."/>
            <person name="Schreiber L."/>
            <person name="Nielsen L.P."/>
            <person name="Kjeldsen K.U."/>
            <person name="Boesen T."/>
            <person name="Boggild A."/>
            <person name="Meysman F."/>
            <person name="Geelhoed J."/>
            <person name="Schramm A."/>
        </authorList>
    </citation>
    <scope>NUCLEOTIDE SEQUENCE [LARGE SCALE GENOMIC DNA]</scope>
    <source>
        <strain evidence="6">GS</strain>
    </source>
</reference>
<dbReference type="Pfam" id="PF20703">
    <property type="entry name" value="nSTAND1"/>
    <property type="match status" value="1"/>
</dbReference>
<dbReference type="InterPro" id="IPR049052">
    <property type="entry name" value="nSTAND1"/>
</dbReference>
<evidence type="ECO:0000256" key="1">
    <source>
        <dbReference type="ARBA" id="ARBA00022574"/>
    </source>
</evidence>
<keyword evidence="2" id="KW-0677">Repeat</keyword>
<evidence type="ECO:0000256" key="2">
    <source>
        <dbReference type="ARBA" id="ARBA00022737"/>
    </source>
</evidence>
<evidence type="ECO:0000259" key="4">
    <source>
        <dbReference type="Pfam" id="PF20703"/>
    </source>
</evidence>
<feature type="repeat" description="WD" evidence="3">
    <location>
        <begin position="824"/>
        <end position="865"/>
    </location>
</feature>
<feature type="repeat" description="WD" evidence="3">
    <location>
        <begin position="1243"/>
        <end position="1284"/>
    </location>
</feature>
<accession>A0A521G5L7</accession>
<evidence type="ECO:0000313" key="7">
    <source>
        <dbReference type="Proteomes" id="UP000316238"/>
    </source>
</evidence>
<feature type="repeat" description="WD" evidence="3">
    <location>
        <begin position="908"/>
        <end position="949"/>
    </location>
</feature>
<dbReference type="SUPFAM" id="SSF50494">
    <property type="entry name" value="Trypsin-like serine proteases"/>
    <property type="match status" value="1"/>
</dbReference>
<dbReference type="PROSITE" id="PS00678">
    <property type="entry name" value="WD_REPEATS_1"/>
    <property type="match status" value="10"/>
</dbReference>
<dbReference type="InterPro" id="IPR015943">
    <property type="entry name" value="WD40/YVTN_repeat-like_dom_sf"/>
</dbReference>
<dbReference type="PROSITE" id="PS50082">
    <property type="entry name" value="WD_REPEATS_2"/>
    <property type="match status" value="14"/>
</dbReference>
<dbReference type="InterPro" id="IPR036322">
    <property type="entry name" value="WD40_repeat_dom_sf"/>
</dbReference>
<feature type="repeat" description="WD" evidence="3">
    <location>
        <begin position="950"/>
        <end position="991"/>
    </location>
</feature>
<gene>
    <name evidence="6" type="ORF">CDV28_101228</name>
</gene>
<dbReference type="Proteomes" id="UP000316238">
    <property type="component" value="Unassembled WGS sequence"/>
</dbReference>
<dbReference type="EMBL" id="NQJD01000001">
    <property type="protein sequence ID" value="TAA76324.1"/>
    <property type="molecule type" value="Genomic_DNA"/>
</dbReference>
<feature type="repeat" description="WD" evidence="3">
    <location>
        <begin position="1327"/>
        <end position="1361"/>
    </location>
</feature>
<name>A0A521G5L7_9BACT</name>
<feature type="repeat" description="WD" evidence="3">
    <location>
        <begin position="1285"/>
        <end position="1326"/>
    </location>
</feature>
<dbReference type="Pfam" id="PF00400">
    <property type="entry name" value="WD40"/>
    <property type="match status" value="4"/>
</dbReference>
<dbReference type="PANTHER" id="PTHR19848:SF8">
    <property type="entry name" value="F-BOX AND WD REPEAT DOMAIN CONTAINING 7"/>
    <property type="match status" value="1"/>
</dbReference>
<dbReference type="SUPFAM" id="SSF50960">
    <property type="entry name" value="TolB, C-terminal domain"/>
    <property type="match status" value="1"/>
</dbReference>
<proteinExistence type="predicted"/>
<feature type="repeat" description="WD" evidence="3">
    <location>
        <begin position="1033"/>
        <end position="1074"/>
    </location>
</feature>
<dbReference type="SMART" id="SM00564">
    <property type="entry name" value="PQQ"/>
    <property type="match status" value="10"/>
</dbReference>
<dbReference type="Gene3D" id="2.40.10.120">
    <property type="match status" value="1"/>
</dbReference>
<feature type="repeat" description="WD" evidence="3">
    <location>
        <begin position="782"/>
        <end position="823"/>
    </location>
</feature>
<dbReference type="Pfam" id="PF23414">
    <property type="entry name" value="Beta-prop_EML_2"/>
    <property type="match status" value="1"/>
</dbReference>
<dbReference type="CDD" id="cd00200">
    <property type="entry name" value="WD40"/>
    <property type="match status" value="2"/>
</dbReference>
<dbReference type="SMART" id="SM00320">
    <property type="entry name" value="WD40"/>
    <property type="match status" value="14"/>
</dbReference>
<feature type="repeat" description="WD" evidence="3">
    <location>
        <begin position="1201"/>
        <end position="1242"/>
    </location>
</feature>
<dbReference type="PRINTS" id="PR00320">
    <property type="entry name" value="GPROTEINBRPT"/>
</dbReference>
<dbReference type="InterPro" id="IPR018391">
    <property type="entry name" value="PQQ_b-propeller_rpt"/>
</dbReference>
<dbReference type="InterPro" id="IPR019775">
    <property type="entry name" value="WD40_repeat_CS"/>
</dbReference>
<dbReference type="InterPro" id="IPR001680">
    <property type="entry name" value="WD40_rpt"/>
</dbReference>
<dbReference type="PANTHER" id="PTHR19848">
    <property type="entry name" value="WD40 REPEAT PROTEIN"/>
    <property type="match status" value="1"/>
</dbReference>
<feature type="repeat" description="WD" evidence="3">
    <location>
        <begin position="1075"/>
        <end position="1116"/>
    </location>
</feature>
<dbReference type="InterPro" id="IPR027417">
    <property type="entry name" value="P-loop_NTPase"/>
</dbReference>
<protein>
    <submittedName>
        <fullName evidence="6">WD40 repeat</fullName>
    </submittedName>
</protein>
<organism evidence="6 7">
    <name type="scientific">Candidatus Electronema aureum</name>
    <dbReference type="NCBI Taxonomy" id="2005002"/>
    <lineage>
        <taxon>Bacteria</taxon>
        <taxon>Pseudomonadati</taxon>
        <taxon>Thermodesulfobacteriota</taxon>
        <taxon>Desulfobulbia</taxon>
        <taxon>Desulfobulbales</taxon>
        <taxon>Desulfobulbaceae</taxon>
        <taxon>Candidatus Electronema</taxon>
    </lineage>
</organism>
<dbReference type="SUPFAM" id="SSF50978">
    <property type="entry name" value="WD40 repeat-like"/>
    <property type="match status" value="2"/>
</dbReference>
<feature type="repeat" description="WD" evidence="3">
    <location>
        <begin position="1117"/>
        <end position="1158"/>
    </location>
</feature>
<feature type="repeat" description="WD" evidence="3">
    <location>
        <begin position="866"/>
        <end position="907"/>
    </location>
</feature>
<dbReference type="Pfam" id="PF25173">
    <property type="entry name" value="Beta-prop_WDR3_1st"/>
    <property type="match status" value="1"/>
</dbReference>
<dbReference type="Pfam" id="PF13365">
    <property type="entry name" value="Trypsin_2"/>
    <property type="match status" value="1"/>
</dbReference>
<evidence type="ECO:0000256" key="3">
    <source>
        <dbReference type="PROSITE-ProRule" id="PRU00221"/>
    </source>
</evidence>
<dbReference type="FunFam" id="2.130.10.10:FF:000228">
    <property type="entry name" value="COMPASS-like H3K4 histone methylase component WDR5A"/>
    <property type="match status" value="1"/>
</dbReference>
<dbReference type="Gene3D" id="2.130.10.10">
    <property type="entry name" value="YVTN repeat-like/Quinoprotein amine dehydrogenase"/>
    <property type="match status" value="6"/>
</dbReference>
<dbReference type="InterPro" id="IPR009003">
    <property type="entry name" value="Peptidase_S1_PA"/>
</dbReference>
<feature type="domain" description="EML-like second beta-propeller" evidence="5">
    <location>
        <begin position="1168"/>
        <end position="1322"/>
    </location>
</feature>
<sequence>MSSPSLEFALVRILINDQSPRKPVGAGFLVTPRHLLTCAHVINDALGRKQNAAEQPDLPVFLDFPLLPGQPLLQAKILHWFPLRDDSTVGELEDIAVLELPADAVLPAGVQPAPFEVLDNKASFLDDAVRMCGFPAGVDDGTYANGRLQGRNAKGWVEIHHQDSNIVEQGFSGTAVWAVKENAVCGMTVSMLSKRDATIAYMIPALTLLKALPAIDAFNRSFNPYRGLEAFREKDARFYFGRQEAVELIRQAALRQSFTAVIGASGSGKSSAVFAGLVPLLKASKTDRWLCAACRPKSQPFDELAACLIPFLYDDALEQIKKAKDCAADLAAGKLSLPDLLRPVLGRNSGAKLLLIVDQFEELFTLNPDKALVRRYIEELLAARQAEGCAALITMRADFLGTAIAYDLFAEALNNCPPIMLPPMGGQGLREAVEQPAALLHVSFEPGLADLIAEDVGSEPGSLPLLEFCLTQLWEKQERRQISHAAYKASGGVQGALAGHADKVLKEFDEQQVRQIFLKLVRPGQGTEDTRQVAALEQFSPEQCGLIQKLADKDRRLLVTSGDADGKEKNVEVVHEALIRCWRTLRQWVDKEREFLVWREKLKMLLKQWQESGHDEGALLRGLPLAEAAQWRESHAGYLAGAKDELEFIAASEQLRESEWLAREAAKEEKERQRKRSMIALAAGLMIAIALSVFAVAQWQKTAQQTIAANYNLAKAFEKEGLRSLERADKEGTDAYKKALLFGYAAFEQKIDPRKSALDQSSVDLLFAPEIFNAALAELTIFGGHENFINSAVFSPDDTRIASASYDKTARIWDIETGRELKVLKGHNETINSVAFSPDGRRIASASHDKTVRIWDVATGKELTVLKGHEEAVNSVAFSPDGRQIASASEDKTVRIWDAITGKELTVFKGHEKLLFSVAFSPDGKRIASASEDKTVRIWDAITGKELAVLKGHEEAVNSVAFSPDGRQIASASWDKTVRIWDAITGKESAVLKGHEDLVISAAFNPDGRRIASASHDKTVRIWDAETGKEIAVFHHDEAVRSAAFSRDGKRIASASYDKTVRIWDAETGSDRYLLKGHEYAVYSASFSSNGRWIVSASYDKTVRIWNAETGRNLAVLRGHESVVRSATFSPDGKWIASASEDKTVRIWGLPTGKVLAVLKGHEDHVTSVAFSPDSKRIASASDDKTVRIWNAATGKVLTVLKGHEKTIYSATFSPDGRRIASASEDKTVRIWDAATGKVMAVFKGHEGRVNSAAFSPDGRRIASASEDKTVRIWDAATGKVMAVFKGHESYVNSAAFSPDGKRIASASYDKTVRIWDIKSGKLLAVLNGHEKPVSSTSFNPDGTRVASASRDNTVRIWDLKLCTLFLQNFDKPTPFYFTFMEAVKFLWQVKLDGLEFVSTDRRTAADMEKFGSLLAPPPPGQSKFDQVLEWAEKQQPK</sequence>
<keyword evidence="7" id="KW-1185">Reference proteome</keyword>
<dbReference type="SUPFAM" id="SSF52540">
    <property type="entry name" value="P-loop containing nucleoside triphosphate hydrolases"/>
    <property type="match status" value="1"/>
</dbReference>
<evidence type="ECO:0000313" key="6">
    <source>
        <dbReference type="EMBL" id="TAA76324.1"/>
    </source>
</evidence>